<keyword evidence="2 5" id="KW-0732">Signal</keyword>
<name>A0AAV1CNF1_OLDCO</name>
<comment type="similarity">
    <text evidence="1">Belongs to the 'GDSL' lipolytic enzyme family.</text>
</comment>
<evidence type="ECO:0000313" key="6">
    <source>
        <dbReference type="EMBL" id="CAI9096916.1"/>
    </source>
</evidence>
<protein>
    <submittedName>
        <fullName evidence="6">OLC1v1033178C1</fullName>
    </submittedName>
</protein>
<keyword evidence="7" id="KW-1185">Reference proteome</keyword>
<evidence type="ECO:0000313" key="7">
    <source>
        <dbReference type="Proteomes" id="UP001161247"/>
    </source>
</evidence>
<dbReference type="PANTHER" id="PTHR22835">
    <property type="entry name" value="ZINC FINGER FYVE DOMAIN CONTAINING PROTEIN"/>
    <property type="match status" value="1"/>
</dbReference>
<evidence type="ECO:0000256" key="4">
    <source>
        <dbReference type="ARBA" id="ARBA00023180"/>
    </source>
</evidence>
<feature type="signal peptide" evidence="5">
    <location>
        <begin position="1"/>
        <end position="27"/>
    </location>
</feature>
<organism evidence="6 7">
    <name type="scientific">Oldenlandia corymbosa var. corymbosa</name>
    <dbReference type="NCBI Taxonomy" id="529605"/>
    <lineage>
        <taxon>Eukaryota</taxon>
        <taxon>Viridiplantae</taxon>
        <taxon>Streptophyta</taxon>
        <taxon>Embryophyta</taxon>
        <taxon>Tracheophyta</taxon>
        <taxon>Spermatophyta</taxon>
        <taxon>Magnoliopsida</taxon>
        <taxon>eudicotyledons</taxon>
        <taxon>Gunneridae</taxon>
        <taxon>Pentapetalae</taxon>
        <taxon>asterids</taxon>
        <taxon>lamiids</taxon>
        <taxon>Gentianales</taxon>
        <taxon>Rubiaceae</taxon>
        <taxon>Rubioideae</taxon>
        <taxon>Spermacoceae</taxon>
        <taxon>Hedyotis-Oldenlandia complex</taxon>
        <taxon>Oldenlandia</taxon>
    </lineage>
</organism>
<evidence type="ECO:0000256" key="3">
    <source>
        <dbReference type="ARBA" id="ARBA00022801"/>
    </source>
</evidence>
<dbReference type="PANTHER" id="PTHR22835:SF677">
    <property type="entry name" value="ACETYLAJMALAN ESTERASE-LIKE"/>
    <property type="match status" value="1"/>
</dbReference>
<dbReference type="InterPro" id="IPR035669">
    <property type="entry name" value="SGNH_plant_lipase-like"/>
</dbReference>
<sequence>MGSMIFYNYVAILGLFMLIINLRFANSNPPKFDAIYQIGDSLADTGNLIRVPIVGPTLPAARPPYGITIGRPTGRWSDGLLIIDFIATYLGLPLLNPYLDRNASFVNGVNFANAGATALDFPFFLLKAIVIPPIVTPLPGQINWLRQYLSSISSSPTECLTRLMNSLVFMGEIGGDDINFPLQQGRSLQEIRTYIPSIIAAIVNGIKDVIGLGARRIVVPGNFPIGCLPFVLTLIANTNATNPQQLDQFGCARSYNELAIYQNNYLQNALNSLRVQYPNVTIVYADYYGAFISVLSRASILGFDTANLFKACCGSGGPYNYDGTLFNCGKPGSTVCPNPSSYISWDGLHLTQEAYRRISEVLISMILPQLL</sequence>
<dbReference type="GO" id="GO:0016788">
    <property type="term" value="F:hydrolase activity, acting on ester bonds"/>
    <property type="evidence" value="ECO:0007669"/>
    <property type="project" value="InterPro"/>
</dbReference>
<evidence type="ECO:0000256" key="2">
    <source>
        <dbReference type="ARBA" id="ARBA00022729"/>
    </source>
</evidence>
<reference evidence="6" key="1">
    <citation type="submission" date="2023-03" db="EMBL/GenBank/DDBJ databases">
        <authorList>
            <person name="Julca I."/>
        </authorList>
    </citation>
    <scope>NUCLEOTIDE SEQUENCE</scope>
</reference>
<evidence type="ECO:0000256" key="5">
    <source>
        <dbReference type="SAM" id="SignalP"/>
    </source>
</evidence>
<dbReference type="SUPFAM" id="SSF52266">
    <property type="entry name" value="SGNH hydrolase"/>
    <property type="match status" value="1"/>
</dbReference>
<evidence type="ECO:0000256" key="1">
    <source>
        <dbReference type="ARBA" id="ARBA00008668"/>
    </source>
</evidence>
<dbReference type="Gene3D" id="3.40.50.1110">
    <property type="entry name" value="SGNH hydrolase"/>
    <property type="match status" value="1"/>
</dbReference>
<dbReference type="Proteomes" id="UP001161247">
    <property type="component" value="Chromosome 2"/>
</dbReference>
<keyword evidence="4" id="KW-0325">Glycoprotein</keyword>
<feature type="chain" id="PRO_5043796538" evidence="5">
    <location>
        <begin position="28"/>
        <end position="371"/>
    </location>
</feature>
<keyword evidence="3" id="KW-0378">Hydrolase</keyword>
<accession>A0AAV1CNF1</accession>
<dbReference type="InterPro" id="IPR001087">
    <property type="entry name" value="GDSL"/>
</dbReference>
<dbReference type="EMBL" id="OX459119">
    <property type="protein sequence ID" value="CAI9096916.1"/>
    <property type="molecule type" value="Genomic_DNA"/>
</dbReference>
<dbReference type="CDD" id="cd01837">
    <property type="entry name" value="SGNH_plant_lipase_like"/>
    <property type="match status" value="1"/>
</dbReference>
<dbReference type="Pfam" id="PF00657">
    <property type="entry name" value="Lipase_GDSL"/>
    <property type="match status" value="1"/>
</dbReference>
<dbReference type="AlphaFoldDB" id="A0AAV1CNF1"/>
<dbReference type="InterPro" id="IPR036514">
    <property type="entry name" value="SGNH_hydro_sf"/>
</dbReference>
<gene>
    <name evidence="6" type="ORF">OLC1_LOCUS7546</name>
</gene>
<proteinExistence type="inferred from homology"/>